<organism evidence="2">
    <name type="scientific">Petromyces alliaceus</name>
    <name type="common">Aspergillus alliaceus</name>
    <dbReference type="NCBI Taxonomy" id="209559"/>
    <lineage>
        <taxon>Eukaryota</taxon>
        <taxon>Fungi</taxon>
        <taxon>Dikarya</taxon>
        <taxon>Ascomycota</taxon>
        <taxon>Pezizomycotina</taxon>
        <taxon>Eurotiomycetes</taxon>
        <taxon>Eurotiomycetidae</taxon>
        <taxon>Eurotiales</taxon>
        <taxon>Aspergillaceae</taxon>
        <taxon>Aspergillus</taxon>
        <taxon>Aspergillus subgen. Circumdati</taxon>
    </lineage>
</organism>
<reference evidence="2" key="1">
    <citation type="submission" date="2019-04" db="EMBL/GenBank/DDBJ databases">
        <title>Friends and foes A comparative genomics studyof 23 Aspergillus species from section Flavi.</title>
        <authorList>
            <consortium name="DOE Joint Genome Institute"/>
            <person name="Kjaerbolling I."/>
            <person name="Vesth T."/>
            <person name="Frisvad J.C."/>
            <person name="Nybo J.L."/>
            <person name="Theobald S."/>
            <person name="Kildgaard S."/>
            <person name="Isbrandt T."/>
            <person name="Kuo A."/>
            <person name="Sato A."/>
            <person name="Lyhne E.K."/>
            <person name="Kogle M.E."/>
            <person name="Wiebenga A."/>
            <person name="Kun R.S."/>
            <person name="Lubbers R.J."/>
            <person name="Makela M.R."/>
            <person name="Barry K."/>
            <person name="Chovatia M."/>
            <person name="Clum A."/>
            <person name="Daum C."/>
            <person name="Haridas S."/>
            <person name="He G."/>
            <person name="LaButti K."/>
            <person name="Lipzen A."/>
            <person name="Mondo S."/>
            <person name="Riley R."/>
            <person name="Salamov A."/>
            <person name="Simmons B.A."/>
            <person name="Magnuson J.K."/>
            <person name="Henrissat B."/>
            <person name="Mortensen U.H."/>
            <person name="Larsen T.O."/>
            <person name="Devries R.P."/>
            <person name="Grigoriev I.V."/>
            <person name="Machida M."/>
            <person name="Baker S.E."/>
            <person name="Andersen M.R."/>
        </authorList>
    </citation>
    <scope>NUCLEOTIDE SEQUENCE [LARGE SCALE GENOMIC DNA]</scope>
    <source>
        <strain evidence="2">IBT 14317</strain>
    </source>
</reference>
<accession>A0A5N7BYJ7</accession>
<dbReference type="Proteomes" id="UP000326877">
    <property type="component" value="Unassembled WGS sequence"/>
</dbReference>
<proteinExistence type="predicted"/>
<gene>
    <name evidence="2" type="ORF">BDV23DRAFT_133164</name>
</gene>
<sequence length="124" mass="12955">MMSSNAIGITTPCTLLIIDKVATCSRRDTGASHRAGLCANDTARIAGDLASKPATGQDSGQSAAGKCRSPPGNAICQQLHLKGTNAKVAGGRNIDPERPIDRAEATCRSVDSWVGDHQRIPLLF</sequence>
<evidence type="ECO:0000313" key="2">
    <source>
        <dbReference type="EMBL" id="KAE8386905.1"/>
    </source>
</evidence>
<dbReference type="AlphaFoldDB" id="A0A5N7BYJ7"/>
<evidence type="ECO:0000256" key="1">
    <source>
        <dbReference type="SAM" id="MobiDB-lite"/>
    </source>
</evidence>
<feature type="region of interest" description="Disordered" evidence="1">
    <location>
        <begin position="49"/>
        <end position="69"/>
    </location>
</feature>
<protein>
    <submittedName>
        <fullName evidence="2">Uncharacterized protein</fullName>
    </submittedName>
</protein>
<dbReference type="EMBL" id="ML735302">
    <property type="protein sequence ID" value="KAE8386905.1"/>
    <property type="molecule type" value="Genomic_DNA"/>
</dbReference>
<name>A0A5N7BYJ7_PETAA</name>